<organism evidence="1 2">
    <name type="scientific">Cuscuta europaea</name>
    <name type="common">European dodder</name>
    <dbReference type="NCBI Taxonomy" id="41803"/>
    <lineage>
        <taxon>Eukaryota</taxon>
        <taxon>Viridiplantae</taxon>
        <taxon>Streptophyta</taxon>
        <taxon>Embryophyta</taxon>
        <taxon>Tracheophyta</taxon>
        <taxon>Spermatophyta</taxon>
        <taxon>Magnoliopsida</taxon>
        <taxon>eudicotyledons</taxon>
        <taxon>Gunneridae</taxon>
        <taxon>Pentapetalae</taxon>
        <taxon>asterids</taxon>
        <taxon>lamiids</taxon>
        <taxon>Solanales</taxon>
        <taxon>Convolvulaceae</taxon>
        <taxon>Cuscuteae</taxon>
        <taxon>Cuscuta</taxon>
        <taxon>Cuscuta subgen. Cuscuta</taxon>
    </lineage>
</organism>
<gene>
    <name evidence="1" type="ORF">CEURO_LOCUS4848</name>
</gene>
<dbReference type="Proteomes" id="UP001152484">
    <property type="component" value="Unassembled WGS sequence"/>
</dbReference>
<protein>
    <submittedName>
        <fullName evidence="1">Uncharacterized protein</fullName>
    </submittedName>
</protein>
<name>A0A9P0YRC6_CUSEU</name>
<dbReference type="AlphaFoldDB" id="A0A9P0YRC6"/>
<evidence type="ECO:0000313" key="1">
    <source>
        <dbReference type="EMBL" id="CAH9073538.1"/>
    </source>
</evidence>
<proteinExistence type="predicted"/>
<keyword evidence="2" id="KW-1185">Reference proteome</keyword>
<dbReference type="EMBL" id="CAMAPE010000008">
    <property type="protein sequence ID" value="CAH9073538.1"/>
    <property type="molecule type" value="Genomic_DNA"/>
</dbReference>
<comment type="caution">
    <text evidence="1">The sequence shown here is derived from an EMBL/GenBank/DDBJ whole genome shotgun (WGS) entry which is preliminary data.</text>
</comment>
<evidence type="ECO:0000313" key="2">
    <source>
        <dbReference type="Proteomes" id="UP001152484"/>
    </source>
</evidence>
<reference evidence="1" key="1">
    <citation type="submission" date="2022-07" db="EMBL/GenBank/DDBJ databases">
        <authorList>
            <person name="Macas J."/>
            <person name="Novak P."/>
            <person name="Neumann P."/>
        </authorList>
    </citation>
    <scope>NUCLEOTIDE SEQUENCE</scope>
</reference>
<sequence length="135" mass="14772">MMAATIQRWRRQSSAMDGIYGSAIEGQVWLQVVVRRLGRGWGWEGWLNMWLAAGKNAGGWGCDRERKGVGAEARECAGGGGGGGRLAAAPGLDDGHWVWVWGAVAGRSTGRWLTMMLDCHCVAGKNYRKILRRLQ</sequence>
<accession>A0A9P0YRC6</accession>